<dbReference type="AlphaFoldDB" id="A0A9W4HET1"/>
<dbReference type="EC" id="2.4.1.-" evidence="10"/>
<feature type="transmembrane region" description="Helical" evidence="10">
    <location>
        <begin position="292"/>
        <end position="315"/>
    </location>
</feature>
<comment type="caution">
    <text evidence="12">The sequence shown here is derived from an EMBL/GenBank/DDBJ whole genome shotgun (WGS) entry which is preliminary data.</text>
</comment>
<keyword evidence="8 10" id="KW-1133">Transmembrane helix</keyword>
<name>A0A9W4HET1_PENOL</name>
<keyword evidence="5" id="KW-0808">Transferase</keyword>
<feature type="transmembrane region" description="Helical" evidence="10">
    <location>
        <begin position="160"/>
        <end position="178"/>
    </location>
</feature>
<dbReference type="EMBL" id="CAJVOS010000011">
    <property type="protein sequence ID" value="CAG7988430.1"/>
    <property type="molecule type" value="Genomic_DNA"/>
</dbReference>
<dbReference type="PANTHER" id="PTHR22760">
    <property type="entry name" value="GLYCOSYLTRANSFERASE"/>
    <property type="match status" value="1"/>
</dbReference>
<dbReference type="Proteomes" id="UP001153618">
    <property type="component" value="Unassembled WGS sequence"/>
</dbReference>
<dbReference type="OrthoDB" id="497541at2759"/>
<feature type="transmembrane region" description="Helical" evidence="10">
    <location>
        <begin position="225"/>
        <end position="245"/>
    </location>
</feature>
<organism evidence="12 13">
    <name type="scientific">Penicillium olsonii</name>
    <dbReference type="NCBI Taxonomy" id="99116"/>
    <lineage>
        <taxon>Eukaryota</taxon>
        <taxon>Fungi</taxon>
        <taxon>Dikarya</taxon>
        <taxon>Ascomycota</taxon>
        <taxon>Pezizomycotina</taxon>
        <taxon>Eurotiomycetes</taxon>
        <taxon>Eurotiomycetidae</taxon>
        <taxon>Eurotiales</taxon>
        <taxon>Aspergillaceae</taxon>
        <taxon>Penicillium</taxon>
    </lineage>
</organism>
<feature type="transmembrane region" description="Helical" evidence="10">
    <location>
        <begin position="327"/>
        <end position="345"/>
    </location>
</feature>
<keyword evidence="9 10" id="KW-0472">Membrane</keyword>
<evidence type="ECO:0000256" key="2">
    <source>
        <dbReference type="ARBA" id="ARBA00004922"/>
    </source>
</evidence>
<dbReference type="InterPro" id="IPR005599">
    <property type="entry name" value="GPI_mannosylTrfase"/>
</dbReference>
<evidence type="ECO:0000313" key="12">
    <source>
        <dbReference type="EMBL" id="CAG7988430.1"/>
    </source>
</evidence>
<evidence type="ECO:0000313" key="13">
    <source>
        <dbReference type="Proteomes" id="UP001153618"/>
    </source>
</evidence>
<feature type="region of interest" description="Disordered" evidence="11">
    <location>
        <begin position="1"/>
        <end position="21"/>
    </location>
</feature>
<feature type="transmembrane region" description="Helical" evidence="10">
    <location>
        <begin position="25"/>
        <end position="49"/>
    </location>
</feature>
<evidence type="ECO:0000256" key="7">
    <source>
        <dbReference type="ARBA" id="ARBA00022824"/>
    </source>
</evidence>
<keyword evidence="7 10" id="KW-0256">Endoplasmic reticulum</keyword>
<dbReference type="GO" id="GO:0005789">
    <property type="term" value="C:endoplasmic reticulum membrane"/>
    <property type="evidence" value="ECO:0007669"/>
    <property type="project" value="UniProtKB-SubCell"/>
</dbReference>
<dbReference type="PANTHER" id="PTHR22760:SF2">
    <property type="entry name" value="ALPHA-1,2-MANNOSYLTRANSFERASE ALG9"/>
    <property type="match status" value="1"/>
</dbReference>
<protein>
    <recommendedName>
        <fullName evidence="10">Mannosyltransferase</fullName>
        <ecNumber evidence="10">2.4.1.-</ecNumber>
    </recommendedName>
</protein>
<dbReference type="Pfam" id="PF03901">
    <property type="entry name" value="Glyco_transf_22"/>
    <property type="match status" value="1"/>
</dbReference>
<dbReference type="GO" id="GO:0000026">
    <property type="term" value="F:alpha-1,2-mannosyltransferase activity"/>
    <property type="evidence" value="ECO:0007669"/>
    <property type="project" value="TreeGrafter"/>
</dbReference>
<evidence type="ECO:0000256" key="10">
    <source>
        <dbReference type="RuleBase" id="RU363075"/>
    </source>
</evidence>
<evidence type="ECO:0000256" key="8">
    <source>
        <dbReference type="ARBA" id="ARBA00022989"/>
    </source>
</evidence>
<evidence type="ECO:0000256" key="5">
    <source>
        <dbReference type="ARBA" id="ARBA00022679"/>
    </source>
</evidence>
<evidence type="ECO:0000256" key="1">
    <source>
        <dbReference type="ARBA" id="ARBA00004477"/>
    </source>
</evidence>
<keyword evidence="13" id="KW-1185">Reference proteome</keyword>
<keyword evidence="4 10" id="KW-0328">Glycosyltransferase</keyword>
<feature type="transmembrane region" description="Helical" evidence="10">
    <location>
        <begin position="357"/>
        <end position="376"/>
    </location>
</feature>
<evidence type="ECO:0000256" key="4">
    <source>
        <dbReference type="ARBA" id="ARBA00022676"/>
    </source>
</evidence>
<dbReference type="GO" id="GO:0006487">
    <property type="term" value="P:protein N-linked glycosylation"/>
    <property type="evidence" value="ECO:0007669"/>
    <property type="project" value="TreeGrafter"/>
</dbReference>
<feature type="transmembrane region" description="Helical" evidence="10">
    <location>
        <begin position="190"/>
        <end position="213"/>
    </location>
</feature>
<evidence type="ECO:0000256" key="9">
    <source>
        <dbReference type="ARBA" id="ARBA00023136"/>
    </source>
</evidence>
<evidence type="ECO:0000256" key="11">
    <source>
        <dbReference type="SAM" id="MobiDB-lite"/>
    </source>
</evidence>
<reference evidence="12" key="1">
    <citation type="submission" date="2021-07" db="EMBL/GenBank/DDBJ databases">
        <authorList>
            <person name="Branca A.L. A."/>
        </authorList>
    </citation>
    <scope>NUCLEOTIDE SEQUENCE</scope>
</reference>
<comment type="similarity">
    <text evidence="3 10">Belongs to the glycosyltransferase 22 family.</text>
</comment>
<gene>
    <name evidence="12" type="ORF">POLS_LOCUS1507</name>
</gene>
<accession>A0A9W4HET1</accession>
<feature type="transmembrane region" description="Helical" evidence="10">
    <location>
        <begin position="396"/>
        <end position="419"/>
    </location>
</feature>
<evidence type="ECO:0000256" key="6">
    <source>
        <dbReference type="ARBA" id="ARBA00022692"/>
    </source>
</evidence>
<sequence>MAGNKNASGDSHAPKTKKQPPPPPFYIPLNIALYIFLVANCLAAIFAPIQDCDEVFNFWEPAHYLQHGYGLQTWEYSPVYSIRSWLYVSLHAIVGKLGSLIVHSKTAEFYTIRLALACVCSACQTRLYAAICRTLSPRIGLLFVMVVTFSPGMFHASTAFLPSTFTMYMSMLGLAAFLDWKNAQRAAHGIFWFGLGTIVGWPFAGALIVPLLAEELILTLTSGSFVNLFWTVADGLVGCLGILAVEVTVDYAFFRKFVLVPWNIVAYNILGGEGKGPDIFGTEPWTFYVRNLLLNFNVWFVLALLSAPLLVFQLVFRSHTTSLQTSLRSMSLVAPFYMWFAIFSLQPHKEERFMYPAYPFLALSAALSFHIILTYLGSTDRKELIGRVPTKLKITAALSVVAIALNAGMLRTLGMVTAYNAPLKIYEPLQEIDVATMGDTVCFGKEWYRFPSSYFLPHDMRARFIRSEFRGLLPGEFPDAPGYLERLSGASQLPSGMNDLNIEDPSKYVDISQCSFLVDSHFPGHDATELEPHYALDKANWDTLACASFLDASHTGLLGRLIWVPDIPGIPDRFRRKWGEYCLLQRTGTGNNV</sequence>
<proteinExistence type="inferred from homology"/>
<feature type="transmembrane region" description="Helical" evidence="10">
    <location>
        <begin position="135"/>
        <end position="154"/>
    </location>
</feature>
<evidence type="ECO:0000256" key="3">
    <source>
        <dbReference type="ARBA" id="ARBA00007063"/>
    </source>
</evidence>
<comment type="subcellular location">
    <subcellularLocation>
        <location evidence="1 10">Endoplasmic reticulum membrane</location>
        <topology evidence="1 10">Multi-pass membrane protein</topology>
    </subcellularLocation>
</comment>
<keyword evidence="6 10" id="KW-0812">Transmembrane</keyword>
<comment type="pathway">
    <text evidence="2">Protein modification; protein glycosylation.</text>
</comment>